<reference evidence="2" key="1">
    <citation type="submission" date="2018-06" db="EMBL/GenBank/DDBJ databases">
        <title>Aestuariibacter litoralis strain KCTC 52945T.</title>
        <authorList>
            <person name="Li X."/>
            <person name="Salam N."/>
            <person name="Li J.-L."/>
            <person name="Chen Y.-M."/>
            <person name="Yang Z.-W."/>
            <person name="Zhang L.-Y."/>
            <person name="Han M.-X."/>
            <person name="Xiao M."/>
            <person name="Li W.-J."/>
        </authorList>
    </citation>
    <scope>NUCLEOTIDE SEQUENCE [LARGE SCALE GENOMIC DNA]</scope>
    <source>
        <strain evidence="2">KCTC 52945</strain>
    </source>
</reference>
<gene>
    <name evidence="1" type="ORF">DK847_06650</name>
</gene>
<protein>
    <recommendedName>
        <fullName evidence="3">Minor tail protein</fullName>
    </recommendedName>
</protein>
<dbReference type="Proteomes" id="UP000248795">
    <property type="component" value="Unassembled WGS sequence"/>
</dbReference>
<sequence>MTITYRTPGVWGPGKGANLTAGEVDGNFHGLATRLSAVETNPAQPAQIEAITSSGSALTVIMDNGDVYGPLPVPAVALRFMGTWAPNTSYLKNDIVRNGNDVFFIAADHTSGPDFLPTQTIGGVPVYQLMFDGDAAARSSVGPVFDNDTHTGISYAHDPVSGDITSTVDFTAGRVEYFNAVRDFLYSGSHTGISFAYDFASQQVSATVDITQYTDELAQDAAATALSAGTHSGISFTYDDTANSLSAAVSQIAFTGLSDVPTSYAGHGGKLVTVRTDGTGLQFTSPGTLLPVAATPRFMGAQVYMSASTGALNITAGYAVPFNSEAFDTDGFHDTVTNNTRLTIPAGLGIRRVKLHASVRFSSIAAGSDNYVSIRKNGSEVYYGSGSLDAENSGTTSQILNAATSVVSVVEGDWFELFLRTSDTSVIIEADRTVLTLEVIEVEGGINIANVQTDAAAARTLSMVDINACLLFASATATTVTVPANASVAFPIGAAIELEQRGAGQVSIVGDVGVTVNKPSTRMAATAGQYSVVRLRKTGTNTWTLSGDMA</sequence>
<dbReference type="EMBL" id="QKVK01000002">
    <property type="protein sequence ID" value="PZF78094.1"/>
    <property type="molecule type" value="Genomic_DNA"/>
</dbReference>
<proteinExistence type="predicted"/>
<comment type="caution">
    <text evidence="1">The sequence shown here is derived from an EMBL/GenBank/DDBJ whole genome shotgun (WGS) entry which is preliminary data.</text>
</comment>
<organism evidence="1 2">
    <name type="scientific">Aestuariivirga litoralis</name>
    <dbReference type="NCBI Taxonomy" id="2650924"/>
    <lineage>
        <taxon>Bacteria</taxon>
        <taxon>Pseudomonadati</taxon>
        <taxon>Pseudomonadota</taxon>
        <taxon>Alphaproteobacteria</taxon>
        <taxon>Hyphomicrobiales</taxon>
        <taxon>Aestuariivirgaceae</taxon>
        <taxon>Aestuariivirga</taxon>
    </lineage>
</organism>
<dbReference type="AlphaFoldDB" id="A0A2W2BCY6"/>
<name>A0A2W2BCY6_9HYPH</name>
<evidence type="ECO:0008006" key="3">
    <source>
        <dbReference type="Google" id="ProtNLM"/>
    </source>
</evidence>
<evidence type="ECO:0000313" key="1">
    <source>
        <dbReference type="EMBL" id="PZF78094.1"/>
    </source>
</evidence>
<keyword evidence="2" id="KW-1185">Reference proteome</keyword>
<accession>A0A2W2BCY6</accession>
<evidence type="ECO:0000313" key="2">
    <source>
        <dbReference type="Proteomes" id="UP000248795"/>
    </source>
</evidence>
<dbReference type="RefSeq" id="WP_111197043.1">
    <property type="nucleotide sequence ID" value="NZ_QKVK01000002.1"/>
</dbReference>